<evidence type="ECO:0000313" key="4">
    <source>
        <dbReference type="Proteomes" id="UP000662818"/>
    </source>
</evidence>
<reference evidence="3 4" key="1">
    <citation type="submission" date="2017-06" db="EMBL/GenBank/DDBJ databases">
        <title>Complete Genome Sequence of the Soil Carbazole-Degrading Bacterium Nocardioides aromaticivorans IC177.</title>
        <authorList>
            <person name="Vejarano F."/>
            <person name="Suzuki-Minakuchi C."/>
            <person name="Ohtsubo Y."/>
            <person name="Tsuda M."/>
            <person name="Okada K."/>
            <person name="Nojiri H."/>
        </authorList>
    </citation>
    <scope>NUCLEOTIDE SEQUENCE [LARGE SCALE GENOMIC DNA]</scope>
    <source>
        <strain evidence="3 4">IC177</strain>
    </source>
</reference>
<evidence type="ECO:0000313" key="3">
    <source>
        <dbReference type="EMBL" id="QSR24894.1"/>
    </source>
</evidence>
<dbReference type="Pfam" id="PF00561">
    <property type="entry name" value="Abhydrolase_1"/>
    <property type="match status" value="1"/>
</dbReference>
<keyword evidence="3" id="KW-0378">Hydrolase</keyword>
<dbReference type="InterPro" id="IPR050471">
    <property type="entry name" value="AB_hydrolase"/>
</dbReference>
<feature type="compositionally biased region" description="Basic and acidic residues" evidence="1">
    <location>
        <begin position="194"/>
        <end position="203"/>
    </location>
</feature>
<evidence type="ECO:0000256" key="1">
    <source>
        <dbReference type="SAM" id="MobiDB-lite"/>
    </source>
</evidence>
<name>A0ABX7PGA9_9ACTN</name>
<feature type="region of interest" description="Disordered" evidence="1">
    <location>
        <begin position="191"/>
        <end position="216"/>
    </location>
</feature>
<sequence length="302" mass="31756">MHDIKQGADHDRFAELAHGTRICYRVDGAPDAPALLLIAGLAEDLTSWSPTFVDALLAGGMRVVRMDNRDCGRSSYAATPPPSVLRQLAARPRSDAYTLADMASDCVGLLDHLGIASAHVVGRSMGGMIAQTLAASWPDRVRTLTSIYSTTGHKKVGQPALSTLVLLASPPPRTREAAVRGHLRITQHIAGTGHRPDEHEETTHAQSTWDRSAGDQAAGSARQIQAIQASGDRTAQLRAITAPTLVIHGDRDRVVAPTGGAATVAAIPGARQVVVPGMGHHLPASLAGRIADEVIGHIARVS</sequence>
<organism evidence="3 4">
    <name type="scientific">Nocardioides aromaticivorans</name>
    <dbReference type="NCBI Taxonomy" id="200618"/>
    <lineage>
        <taxon>Bacteria</taxon>
        <taxon>Bacillati</taxon>
        <taxon>Actinomycetota</taxon>
        <taxon>Actinomycetes</taxon>
        <taxon>Propionibacteriales</taxon>
        <taxon>Nocardioidaceae</taxon>
        <taxon>Nocardioides</taxon>
    </lineage>
</organism>
<protein>
    <submittedName>
        <fullName evidence="3">Alpha/beta hydrolase</fullName>
    </submittedName>
</protein>
<evidence type="ECO:0000259" key="2">
    <source>
        <dbReference type="Pfam" id="PF00561"/>
    </source>
</evidence>
<proteinExistence type="predicted"/>
<dbReference type="EMBL" id="CP022295">
    <property type="protein sequence ID" value="QSR24894.1"/>
    <property type="molecule type" value="Genomic_DNA"/>
</dbReference>
<feature type="domain" description="AB hydrolase-1" evidence="2">
    <location>
        <begin position="33"/>
        <end position="282"/>
    </location>
</feature>
<dbReference type="PANTHER" id="PTHR43433:SF5">
    <property type="entry name" value="AB HYDROLASE-1 DOMAIN-CONTAINING PROTEIN"/>
    <property type="match status" value="1"/>
</dbReference>
<dbReference type="InterPro" id="IPR000073">
    <property type="entry name" value="AB_hydrolase_1"/>
</dbReference>
<dbReference type="Proteomes" id="UP000662818">
    <property type="component" value="Chromosome"/>
</dbReference>
<gene>
    <name evidence="3" type="ORF">CFH99_04600</name>
</gene>
<dbReference type="InterPro" id="IPR029058">
    <property type="entry name" value="AB_hydrolase_fold"/>
</dbReference>
<accession>A0ABX7PGA9</accession>
<dbReference type="Gene3D" id="3.40.50.1820">
    <property type="entry name" value="alpha/beta hydrolase"/>
    <property type="match status" value="1"/>
</dbReference>
<dbReference type="SUPFAM" id="SSF53474">
    <property type="entry name" value="alpha/beta-Hydrolases"/>
    <property type="match status" value="1"/>
</dbReference>
<keyword evidence="4" id="KW-1185">Reference proteome</keyword>
<dbReference type="PANTHER" id="PTHR43433">
    <property type="entry name" value="HYDROLASE, ALPHA/BETA FOLD FAMILY PROTEIN"/>
    <property type="match status" value="1"/>
</dbReference>
<dbReference type="GO" id="GO:0016787">
    <property type="term" value="F:hydrolase activity"/>
    <property type="evidence" value="ECO:0007669"/>
    <property type="project" value="UniProtKB-KW"/>
</dbReference>